<dbReference type="EMBL" id="JAAWWB010000028">
    <property type="protein sequence ID" value="KAG6748263.1"/>
    <property type="molecule type" value="Genomic_DNA"/>
</dbReference>
<proteinExistence type="predicted"/>
<gene>
    <name evidence="1" type="ORF">POTOM_048179</name>
</gene>
<evidence type="ECO:0000313" key="2">
    <source>
        <dbReference type="Proteomes" id="UP000886885"/>
    </source>
</evidence>
<comment type="caution">
    <text evidence="1">The sequence shown here is derived from an EMBL/GenBank/DDBJ whole genome shotgun (WGS) entry which is preliminary data.</text>
</comment>
<dbReference type="AlphaFoldDB" id="A0A8X7YH42"/>
<accession>A0A8X7YH42</accession>
<name>A0A8X7YH42_POPTO</name>
<sequence>MTSSFVPPSKSIAPPFKLDHPPTELTKFYALNFSRVRLAHQTTAQWLWPVDAILSNSFFLFYELVPLAHQTWTVRVASSICSSAVEETRVQVEHDKNKLAAEVVHFIIAAVHFRALK</sequence>
<evidence type="ECO:0000313" key="1">
    <source>
        <dbReference type="EMBL" id="KAG6748263.1"/>
    </source>
</evidence>
<protein>
    <submittedName>
        <fullName evidence="1">Uncharacterized protein</fullName>
    </submittedName>
</protein>
<keyword evidence="2" id="KW-1185">Reference proteome</keyword>
<reference evidence="1" key="1">
    <citation type="journal article" date="2020" name="bioRxiv">
        <title>Hybrid origin of Populus tomentosa Carr. identified through genome sequencing and phylogenomic analysis.</title>
        <authorList>
            <person name="An X."/>
            <person name="Gao K."/>
            <person name="Chen Z."/>
            <person name="Li J."/>
            <person name="Yang X."/>
            <person name="Yang X."/>
            <person name="Zhou J."/>
            <person name="Guo T."/>
            <person name="Zhao T."/>
            <person name="Huang S."/>
            <person name="Miao D."/>
            <person name="Khan W.U."/>
            <person name="Rao P."/>
            <person name="Ye M."/>
            <person name="Lei B."/>
            <person name="Liao W."/>
            <person name="Wang J."/>
            <person name="Ji L."/>
            <person name="Li Y."/>
            <person name="Guo B."/>
            <person name="Mustafa N.S."/>
            <person name="Li S."/>
            <person name="Yun Q."/>
            <person name="Keller S.R."/>
            <person name="Mao J."/>
            <person name="Zhang R."/>
            <person name="Strauss S.H."/>
        </authorList>
    </citation>
    <scope>NUCLEOTIDE SEQUENCE</scope>
    <source>
        <strain evidence="1">GM15</strain>
        <tissue evidence="1">Leaf</tissue>
    </source>
</reference>
<organism evidence="1 2">
    <name type="scientific">Populus tomentosa</name>
    <name type="common">Chinese white poplar</name>
    <dbReference type="NCBI Taxonomy" id="118781"/>
    <lineage>
        <taxon>Eukaryota</taxon>
        <taxon>Viridiplantae</taxon>
        <taxon>Streptophyta</taxon>
        <taxon>Embryophyta</taxon>
        <taxon>Tracheophyta</taxon>
        <taxon>Spermatophyta</taxon>
        <taxon>Magnoliopsida</taxon>
        <taxon>eudicotyledons</taxon>
        <taxon>Gunneridae</taxon>
        <taxon>Pentapetalae</taxon>
        <taxon>rosids</taxon>
        <taxon>fabids</taxon>
        <taxon>Malpighiales</taxon>
        <taxon>Salicaceae</taxon>
        <taxon>Saliceae</taxon>
        <taxon>Populus</taxon>
    </lineage>
</organism>
<dbReference type="Proteomes" id="UP000886885">
    <property type="component" value="Chromosome 14D"/>
</dbReference>